<proteinExistence type="predicted"/>
<organism evidence="2 4">
    <name type="scientific">Trichuris suis</name>
    <name type="common">pig whipworm</name>
    <dbReference type="NCBI Taxonomy" id="68888"/>
    <lineage>
        <taxon>Eukaryota</taxon>
        <taxon>Metazoa</taxon>
        <taxon>Ecdysozoa</taxon>
        <taxon>Nematoda</taxon>
        <taxon>Enoplea</taxon>
        <taxon>Dorylaimia</taxon>
        <taxon>Trichinellida</taxon>
        <taxon>Trichuridae</taxon>
        <taxon>Trichuris</taxon>
    </lineage>
</organism>
<evidence type="ECO:0000256" key="1">
    <source>
        <dbReference type="SAM" id="MobiDB-lite"/>
    </source>
</evidence>
<dbReference type="EMBL" id="KL363246">
    <property type="protein sequence ID" value="KFD50938.1"/>
    <property type="molecule type" value="Genomic_DNA"/>
</dbReference>
<evidence type="ECO:0000313" key="4">
    <source>
        <dbReference type="Proteomes" id="UP000030764"/>
    </source>
</evidence>
<feature type="compositionally biased region" description="Basic and acidic residues" evidence="1">
    <location>
        <begin position="1"/>
        <end position="14"/>
    </location>
</feature>
<gene>
    <name evidence="2" type="ORF">M513_08251</name>
    <name evidence="3" type="ORF">M514_08251</name>
</gene>
<evidence type="ECO:0000313" key="2">
    <source>
        <dbReference type="EMBL" id="KFD50938.1"/>
    </source>
</evidence>
<protein>
    <submittedName>
        <fullName evidence="2">Uncharacterized protein</fullName>
    </submittedName>
</protein>
<feature type="non-terminal residue" evidence="2">
    <location>
        <position position="257"/>
    </location>
</feature>
<dbReference type="EMBL" id="KL367540">
    <property type="protein sequence ID" value="KFD65300.1"/>
    <property type="molecule type" value="Genomic_DNA"/>
</dbReference>
<sequence length="257" mass="29859">MTVRKSKQDSHSIGEDDEEYEEEITNLTELPEDVPNKIEQIMRDSMKLKKEMTDLLEQMHRLKTGFVTKDNFQELEEHFSQLSNLMQLGHPVQAVLRSYRVYIGQMAEAKLYSTYVVEDLLNRTESLTAFLSKAIFSARDNLLDATTIHVGSLIKQMRNRDANPDVVQALELATLKAEDEVDQEIMEFFELAKTLHHIKTRKRFYIRRLIKTMLDYDRTQRKIIEKLLKALKTALASYKPATIAQGKKSKSYASVRQ</sequence>
<reference evidence="2 4" key="1">
    <citation type="journal article" date="2014" name="Nat. Genet.">
        <title>Genome and transcriptome of the porcine whipworm Trichuris suis.</title>
        <authorList>
            <person name="Jex A.R."/>
            <person name="Nejsum P."/>
            <person name="Schwarz E.M."/>
            <person name="Hu L."/>
            <person name="Young N.D."/>
            <person name="Hall R.S."/>
            <person name="Korhonen P.K."/>
            <person name="Liao S."/>
            <person name="Thamsborg S."/>
            <person name="Xia J."/>
            <person name="Xu P."/>
            <person name="Wang S."/>
            <person name="Scheerlinck J.P."/>
            <person name="Hofmann A."/>
            <person name="Sternberg P.W."/>
            <person name="Wang J."/>
            <person name="Gasser R.B."/>
        </authorList>
    </citation>
    <scope>NUCLEOTIDE SEQUENCE [LARGE SCALE GENOMIC DNA]</scope>
    <source>
        <strain evidence="3">DCEP-RM93F</strain>
        <strain evidence="2">DCEP-RM93M</strain>
    </source>
</reference>
<name>A0A085M142_9BILA</name>
<dbReference type="Proteomes" id="UP000030764">
    <property type="component" value="Unassembled WGS sequence"/>
</dbReference>
<evidence type="ECO:0000313" key="3">
    <source>
        <dbReference type="EMBL" id="KFD65300.1"/>
    </source>
</evidence>
<accession>A0A085M142</accession>
<dbReference type="AlphaFoldDB" id="A0A085M142"/>
<keyword evidence="4" id="KW-1185">Reference proteome</keyword>
<feature type="region of interest" description="Disordered" evidence="1">
    <location>
        <begin position="1"/>
        <end position="20"/>
    </location>
</feature>
<dbReference type="Proteomes" id="UP000030758">
    <property type="component" value="Unassembled WGS sequence"/>
</dbReference>